<dbReference type="GO" id="GO:0004252">
    <property type="term" value="F:serine-type endopeptidase activity"/>
    <property type="evidence" value="ECO:0007669"/>
    <property type="project" value="TreeGrafter"/>
</dbReference>
<accession>A0A232F797</accession>
<dbReference type="SUPFAM" id="SSF53474">
    <property type="entry name" value="alpha/beta-Hydrolases"/>
    <property type="match status" value="1"/>
</dbReference>
<dbReference type="GO" id="GO:0006508">
    <property type="term" value="P:proteolysis"/>
    <property type="evidence" value="ECO:0007669"/>
    <property type="project" value="InterPro"/>
</dbReference>
<dbReference type="Pfam" id="PF00326">
    <property type="entry name" value="Peptidase_S9"/>
    <property type="match status" value="1"/>
</dbReference>
<name>A0A232F797_9HYME</name>
<gene>
    <name evidence="3" type="ORF">TSAR_011951</name>
</gene>
<dbReference type="Proteomes" id="UP000215335">
    <property type="component" value="Unassembled WGS sequence"/>
</dbReference>
<dbReference type="PANTHER" id="PTHR42776">
    <property type="entry name" value="SERINE PEPTIDASE S9 FAMILY MEMBER"/>
    <property type="match status" value="1"/>
</dbReference>
<organism evidence="3 4">
    <name type="scientific">Trichomalopsis sarcophagae</name>
    <dbReference type="NCBI Taxonomy" id="543379"/>
    <lineage>
        <taxon>Eukaryota</taxon>
        <taxon>Metazoa</taxon>
        <taxon>Ecdysozoa</taxon>
        <taxon>Arthropoda</taxon>
        <taxon>Hexapoda</taxon>
        <taxon>Insecta</taxon>
        <taxon>Pterygota</taxon>
        <taxon>Neoptera</taxon>
        <taxon>Endopterygota</taxon>
        <taxon>Hymenoptera</taxon>
        <taxon>Apocrita</taxon>
        <taxon>Proctotrupomorpha</taxon>
        <taxon>Chalcidoidea</taxon>
        <taxon>Pteromalidae</taxon>
        <taxon>Pteromalinae</taxon>
        <taxon>Trichomalopsis</taxon>
    </lineage>
</organism>
<proteinExistence type="predicted"/>
<keyword evidence="4" id="KW-1185">Reference proteome</keyword>
<dbReference type="AlphaFoldDB" id="A0A232F797"/>
<evidence type="ECO:0000313" key="3">
    <source>
        <dbReference type="EMBL" id="OXU26370.1"/>
    </source>
</evidence>
<protein>
    <recommendedName>
        <fullName evidence="2">Peptidase S9 prolyl oligopeptidase catalytic domain-containing protein</fullName>
    </recommendedName>
</protein>
<comment type="caution">
    <text evidence="3">The sequence shown here is derived from an EMBL/GenBank/DDBJ whole genome shotgun (WGS) entry which is preliminary data.</text>
</comment>
<dbReference type="OrthoDB" id="416344at2759"/>
<evidence type="ECO:0000313" key="4">
    <source>
        <dbReference type="Proteomes" id="UP000215335"/>
    </source>
</evidence>
<sequence>MINSGFGVLLINYRGSTGMGGKNIEYILGRIGESDVLDCMTAINTALIKYTWLDPRRITLYGGSHKFINAHLSYQYPEMFKSVVMRNPVIDLASLFSTSDIPDWYSCYEIICTSVLGNAAMGTLPETIHAFNYSESLIKMLNHSPILHVDKVKAATLIALGSNAPRVPPSQGKLWYYCLSSNNVPLYMYDDDHLLSKDEVEIDLFINTVLWILKYGG</sequence>
<dbReference type="EMBL" id="NNAY01000813">
    <property type="protein sequence ID" value="OXU26370.1"/>
    <property type="molecule type" value="Genomic_DNA"/>
</dbReference>
<dbReference type="InterPro" id="IPR029058">
    <property type="entry name" value="AB_hydrolase_fold"/>
</dbReference>
<feature type="domain" description="Peptidase S9 prolyl oligopeptidase catalytic" evidence="2">
    <location>
        <begin position="3"/>
        <end position="214"/>
    </location>
</feature>
<dbReference type="Gene3D" id="3.40.50.1820">
    <property type="entry name" value="alpha/beta hydrolase"/>
    <property type="match status" value="1"/>
</dbReference>
<dbReference type="InterPro" id="IPR001375">
    <property type="entry name" value="Peptidase_S9_cat"/>
</dbReference>
<keyword evidence="1" id="KW-0378">Hydrolase</keyword>
<evidence type="ECO:0000259" key="2">
    <source>
        <dbReference type="Pfam" id="PF00326"/>
    </source>
</evidence>
<dbReference type="PANTHER" id="PTHR42776:SF4">
    <property type="entry name" value="ACYLAMINO-ACID-RELEASING ENZYME"/>
    <property type="match status" value="1"/>
</dbReference>
<evidence type="ECO:0000256" key="1">
    <source>
        <dbReference type="ARBA" id="ARBA00022801"/>
    </source>
</evidence>
<dbReference type="STRING" id="543379.A0A232F797"/>
<reference evidence="3 4" key="1">
    <citation type="journal article" date="2017" name="Curr. Biol.">
        <title>The Evolution of Venom by Co-option of Single-Copy Genes.</title>
        <authorList>
            <person name="Martinson E.O."/>
            <person name="Mrinalini"/>
            <person name="Kelkar Y.D."/>
            <person name="Chang C.H."/>
            <person name="Werren J.H."/>
        </authorList>
    </citation>
    <scope>NUCLEOTIDE SEQUENCE [LARGE SCALE GENOMIC DNA]</scope>
    <source>
        <strain evidence="3 4">Alberta</strain>
        <tissue evidence="3">Whole body</tissue>
    </source>
</reference>